<dbReference type="SUPFAM" id="SSF89069">
    <property type="entry name" value="N-terminal, cytoplasmic domain of anti-sigmaE factor RseA"/>
    <property type="match status" value="1"/>
</dbReference>
<dbReference type="EMBL" id="VZPB01000012">
    <property type="protein sequence ID" value="KAB0583604.1"/>
    <property type="molecule type" value="Genomic_DNA"/>
</dbReference>
<dbReference type="OrthoDB" id="8561243at2"/>
<feature type="domain" description="Anti sigma-E protein RseA N-terminal" evidence="1">
    <location>
        <begin position="16"/>
        <end position="98"/>
    </location>
</feature>
<accession>A0A643FF41</accession>
<dbReference type="RefSeq" id="WP_151123456.1">
    <property type="nucleotide sequence ID" value="NZ_CP088081.1"/>
</dbReference>
<sequence length="216" mass="22775">MMSEPLNERDVVRACLSAMADGEATEGEMRQALQAWRDDEDCRADWHGYTLIGDAMRSDDLASSGGGHDAHFLSCLRARLADEPVVLAPMAPVGAPEAPAPSNVVPLRAGVRWRRALVSHRGWTTSAAVAAGCVMAVGAAMVWRSPVSGVAPAGVELAQVQPVAMPASMAEVAATMPMQRNPQLDRYLMAHRQFAQGPALAAPGGIRQVALSPDGE</sequence>
<dbReference type="AlphaFoldDB" id="A0A643FF41"/>
<evidence type="ECO:0000259" key="1">
    <source>
        <dbReference type="Pfam" id="PF03872"/>
    </source>
</evidence>
<dbReference type="InterPro" id="IPR052383">
    <property type="entry name" value="Anti-sigma-E_RseA-like"/>
</dbReference>
<comment type="caution">
    <text evidence="2">The sequence shown here is derived from an EMBL/GenBank/DDBJ whole genome shotgun (WGS) entry which is preliminary data.</text>
</comment>
<evidence type="ECO:0000313" key="2">
    <source>
        <dbReference type="EMBL" id="KAB0583604.1"/>
    </source>
</evidence>
<dbReference type="GO" id="GO:0016989">
    <property type="term" value="F:sigma factor antagonist activity"/>
    <property type="evidence" value="ECO:0007669"/>
    <property type="project" value="InterPro"/>
</dbReference>
<dbReference type="PANTHER" id="PTHR38104">
    <property type="match status" value="1"/>
</dbReference>
<dbReference type="InterPro" id="IPR036147">
    <property type="entry name" value="Anti-sigma_E_RseA_N_sf"/>
</dbReference>
<gene>
    <name evidence="2" type="ORF">F7Q92_06945</name>
</gene>
<evidence type="ECO:0000313" key="3">
    <source>
        <dbReference type="Proteomes" id="UP000430120"/>
    </source>
</evidence>
<organism evidence="2 3">
    <name type="scientific">Ideonella dechloratans</name>
    <dbReference type="NCBI Taxonomy" id="36863"/>
    <lineage>
        <taxon>Bacteria</taxon>
        <taxon>Pseudomonadati</taxon>
        <taxon>Pseudomonadota</taxon>
        <taxon>Betaproteobacteria</taxon>
        <taxon>Burkholderiales</taxon>
        <taxon>Sphaerotilaceae</taxon>
        <taxon>Ideonella</taxon>
    </lineage>
</organism>
<keyword evidence="3" id="KW-1185">Reference proteome</keyword>
<dbReference type="Pfam" id="PF03872">
    <property type="entry name" value="RseA_N"/>
    <property type="match status" value="1"/>
</dbReference>
<dbReference type="PANTHER" id="PTHR38104:SF1">
    <property type="entry name" value="ANTI-SIGMA-E FACTOR RSEA"/>
    <property type="match status" value="1"/>
</dbReference>
<dbReference type="Gene3D" id="1.10.10.880">
    <property type="entry name" value="Anti sigma-E protein RseA, N-terminal domain"/>
    <property type="match status" value="1"/>
</dbReference>
<dbReference type="CDD" id="cd16328">
    <property type="entry name" value="RseA_N"/>
    <property type="match status" value="1"/>
</dbReference>
<dbReference type="InterPro" id="IPR005572">
    <property type="entry name" value="Anti-sigma_E_RseA_N"/>
</dbReference>
<proteinExistence type="predicted"/>
<protein>
    <submittedName>
        <fullName evidence="2">Sigma-E factor negative regulatory protein</fullName>
    </submittedName>
</protein>
<reference evidence="2 3" key="1">
    <citation type="submission" date="2019-09" db="EMBL/GenBank/DDBJ databases">
        <title>Draft genome sequences of 48 bacterial type strains from the CCUG.</title>
        <authorList>
            <person name="Tunovic T."/>
            <person name="Pineiro-Iglesias B."/>
            <person name="Unosson C."/>
            <person name="Inganas E."/>
            <person name="Ohlen M."/>
            <person name="Cardew S."/>
            <person name="Jensie-Markopoulos S."/>
            <person name="Salva-Serra F."/>
            <person name="Jaen-Luchoro D."/>
            <person name="Karlsson R."/>
            <person name="Svensson-Stadler L."/>
            <person name="Chun J."/>
            <person name="Moore E."/>
        </authorList>
    </citation>
    <scope>NUCLEOTIDE SEQUENCE [LARGE SCALE GENOMIC DNA]</scope>
    <source>
        <strain evidence="2 3">CCUG 30977</strain>
    </source>
</reference>
<dbReference type="Proteomes" id="UP000430120">
    <property type="component" value="Unassembled WGS sequence"/>
</dbReference>
<name>A0A643FF41_IDEDE</name>